<evidence type="ECO:0000313" key="3">
    <source>
        <dbReference type="Proteomes" id="UP000625711"/>
    </source>
</evidence>
<dbReference type="Gene3D" id="1.20.1260.10">
    <property type="match status" value="1"/>
</dbReference>
<dbReference type="EMBL" id="JAACXV010000004">
    <property type="protein sequence ID" value="KAF7287526.1"/>
    <property type="molecule type" value="Genomic_DNA"/>
</dbReference>
<protein>
    <submittedName>
        <fullName evidence="2">Uncharacterized protein</fullName>
    </submittedName>
</protein>
<comment type="caution">
    <text evidence="2">The sequence shown here is derived from an EMBL/GenBank/DDBJ whole genome shotgun (WGS) entry which is preliminary data.</text>
</comment>
<proteinExistence type="predicted"/>
<keyword evidence="1" id="KW-0732">Signal</keyword>
<dbReference type="InterPro" id="IPR012347">
    <property type="entry name" value="Ferritin-like"/>
</dbReference>
<dbReference type="Proteomes" id="UP000625711">
    <property type="component" value="Unassembled WGS sequence"/>
</dbReference>
<feature type="chain" id="PRO_5032381449" evidence="1">
    <location>
        <begin position="18"/>
        <end position="133"/>
    </location>
</feature>
<dbReference type="OrthoDB" id="186462at2759"/>
<dbReference type="InterPro" id="IPR009078">
    <property type="entry name" value="Ferritin-like_SF"/>
</dbReference>
<organism evidence="2 3">
    <name type="scientific">Rhynchophorus ferrugineus</name>
    <name type="common">Red palm weevil</name>
    <name type="synonym">Curculio ferrugineus</name>
    <dbReference type="NCBI Taxonomy" id="354439"/>
    <lineage>
        <taxon>Eukaryota</taxon>
        <taxon>Metazoa</taxon>
        <taxon>Ecdysozoa</taxon>
        <taxon>Arthropoda</taxon>
        <taxon>Hexapoda</taxon>
        <taxon>Insecta</taxon>
        <taxon>Pterygota</taxon>
        <taxon>Neoptera</taxon>
        <taxon>Endopterygota</taxon>
        <taxon>Coleoptera</taxon>
        <taxon>Polyphaga</taxon>
        <taxon>Cucujiformia</taxon>
        <taxon>Curculionidae</taxon>
        <taxon>Dryophthorinae</taxon>
        <taxon>Rhynchophorus</taxon>
    </lineage>
</organism>
<sequence length="133" mass="14968">MKLVALLTISLVAIASSKLECIEHKTPDVPKDWLDMAKPYVKKLVTEKASWSNGTEALNDALKLGASVTNKLRNIIEVCQDDSAFNFNHLVDQLSSDILTEQYKRQRDITDKASTLDKMMDKHGILGEFLFDK</sequence>
<evidence type="ECO:0000256" key="1">
    <source>
        <dbReference type="SAM" id="SignalP"/>
    </source>
</evidence>
<reference evidence="2" key="1">
    <citation type="submission" date="2020-08" db="EMBL/GenBank/DDBJ databases">
        <title>Genome sequencing and assembly of the red palm weevil Rhynchophorus ferrugineus.</title>
        <authorList>
            <person name="Dias G.B."/>
            <person name="Bergman C.M."/>
            <person name="Manee M."/>
        </authorList>
    </citation>
    <scope>NUCLEOTIDE SEQUENCE</scope>
    <source>
        <strain evidence="2">AA-2017</strain>
        <tissue evidence="2">Whole larva</tissue>
    </source>
</reference>
<feature type="signal peptide" evidence="1">
    <location>
        <begin position="1"/>
        <end position="17"/>
    </location>
</feature>
<dbReference type="SUPFAM" id="SSF47240">
    <property type="entry name" value="Ferritin-like"/>
    <property type="match status" value="1"/>
</dbReference>
<name>A0A834IWN5_RHYFE</name>
<evidence type="ECO:0000313" key="2">
    <source>
        <dbReference type="EMBL" id="KAF7287526.1"/>
    </source>
</evidence>
<gene>
    <name evidence="2" type="ORF">GWI33_005893</name>
</gene>
<accession>A0A834IWN5</accession>
<keyword evidence="3" id="KW-1185">Reference proteome</keyword>
<dbReference type="AlphaFoldDB" id="A0A834IWN5"/>